<feature type="transmembrane region" description="Helical" evidence="7">
    <location>
        <begin position="6"/>
        <end position="28"/>
    </location>
</feature>
<evidence type="ECO:0000256" key="3">
    <source>
        <dbReference type="ARBA" id="ARBA00022692"/>
    </source>
</evidence>
<feature type="transmembrane region" description="Helical" evidence="7">
    <location>
        <begin position="57"/>
        <end position="86"/>
    </location>
</feature>
<dbReference type="InterPro" id="IPR051790">
    <property type="entry name" value="Cytochrome_c-biogenesis_DsbD"/>
</dbReference>
<evidence type="ECO:0000313" key="10">
    <source>
        <dbReference type="Proteomes" id="UP000033187"/>
    </source>
</evidence>
<evidence type="ECO:0000313" key="9">
    <source>
        <dbReference type="EMBL" id="CPR21270.1"/>
    </source>
</evidence>
<evidence type="ECO:0000259" key="8">
    <source>
        <dbReference type="Pfam" id="PF02683"/>
    </source>
</evidence>
<keyword evidence="10" id="KW-1185">Reference proteome</keyword>
<comment type="similarity">
    <text evidence="2">Belongs to the DsbD family.</text>
</comment>
<evidence type="ECO:0000256" key="7">
    <source>
        <dbReference type="SAM" id="Phobius"/>
    </source>
</evidence>
<organism evidence="9 10">
    <name type="scientific">Candidatus Filomicrobium marinum</name>
    <dbReference type="NCBI Taxonomy" id="1608628"/>
    <lineage>
        <taxon>Bacteria</taxon>
        <taxon>Pseudomonadati</taxon>
        <taxon>Pseudomonadota</taxon>
        <taxon>Alphaproteobacteria</taxon>
        <taxon>Hyphomicrobiales</taxon>
        <taxon>Hyphomicrobiaceae</taxon>
        <taxon>Filomicrobium</taxon>
    </lineage>
</organism>
<gene>
    <name evidence="9" type="ORF">YBN1229_v1_2974</name>
</gene>
<feature type="domain" description="Cytochrome C biogenesis protein transmembrane" evidence="8">
    <location>
        <begin position="9"/>
        <end position="217"/>
    </location>
</feature>
<dbReference type="PANTHER" id="PTHR31272:SF4">
    <property type="entry name" value="CYTOCHROME C-TYPE BIOGENESIS PROTEIN HI_1454-RELATED"/>
    <property type="match status" value="1"/>
</dbReference>
<dbReference type="Pfam" id="PF02683">
    <property type="entry name" value="DsbD_TM"/>
    <property type="match status" value="1"/>
</dbReference>
<proteinExistence type="inferred from homology"/>
<dbReference type="AlphaFoldDB" id="A0A0D6JHZ6"/>
<evidence type="ECO:0000256" key="5">
    <source>
        <dbReference type="ARBA" id="ARBA00022989"/>
    </source>
</evidence>
<dbReference type="InterPro" id="IPR003834">
    <property type="entry name" value="Cyt_c_assmbl_TM_dom"/>
</dbReference>
<dbReference type="GO" id="GO:0016020">
    <property type="term" value="C:membrane"/>
    <property type="evidence" value="ECO:0007669"/>
    <property type="project" value="UniProtKB-SubCell"/>
</dbReference>
<dbReference type="OrthoDB" id="9803065at2"/>
<evidence type="ECO:0000256" key="4">
    <source>
        <dbReference type="ARBA" id="ARBA00022748"/>
    </source>
</evidence>
<sequence>MFADLHIYLGVALAGLVSFLSPCVLPLVPPYLGYLGGTTIDQMTAEKGLEARVWRRVVAASIFFVLGFTTVFVGLGAGASVFGQLIQAHKSTLSMIAGVVIILFGLHFLGIFKIPFLYAEKRYHAEMTGASFLGAYLIGLAFAFGWTPCVGPILATVLAVAANEGTLGAGVSLLLAYSLGLGVPFILAAVAIRPFLSFMQRFRRHLGVVEKGMGVLLVLTGVLFLTGSMNFFGQWMLETFPWLAQVEAWATPDSLQHDIMKKSLEN</sequence>
<reference evidence="10" key="1">
    <citation type="submission" date="2015-02" db="EMBL/GenBank/DDBJ databases">
        <authorList>
            <person name="Chooi Y.-H."/>
        </authorList>
    </citation>
    <scope>NUCLEOTIDE SEQUENCE [LARGE SCALE GENOMIC DNA]</scope>
    <source>
        <strain evidence="10">strain Y</strain>
    </source>
</reference>
<keyword evidence="6 7" id="KW-0472">Membrane</keyword>
<accession>A0A0D6JHZ6</accession>
<keyword evidence="5 7" id="KW-1133">Transmembrane helix</keyword>
<dbReference type="RefSeq" id="WP_046478717.1">
    <property type="nucleotide sequence ID" value="NZ_LN829118.1"/>
</dbReference>
<name>A0A0D6JHZ6_9HYPH</name>
<dbReference type="PANTHER" id="PTHR31272">
    <property type="entry name" value="CYTOCHROME C-TYPE BIOGENESIS PROTEIN HI_1454-RELATED"/>
    <property type="match status" value="1"/>
</dbReference>
<evidence type="ECO:0000256" key="2">
    <source>
        <dbReference type="ARBA" id="ARBA00006143"/>
    </source>
</evidence>
<dbReference type="EMBL" id="LN829119">
    <property type="protein sequence ID" value="CPR21270.1"/>
    <property type="molecule type" value="Genomic_DNA"/>
</dbReference>
<evidence type="ECO:0000256" key="6">
    <source>
        <dbReference type="ARBA" id="ARBA00023136"/>
    </source>
</evidence>
<comment type="subcellular location">
    <subcellularLocation>
        <location evidence="1">Membrane</location>
        <topology evidence="1">Multi-pass membrane protein</topology>
    </subcellularLocation>
</comment>
<dbReference type="KEGG" id="fiy:BN1229_v1_2974"/>
<feature type="transmembrane region" description="Helical" evidence="7">
    <location>
        <begin position="167"/>
        <end position="192"/>
    </location>
</feature>
<feature type="transmembrane region" description="Helical" evidence="7">
    <location>
        <begin position="92"/>
        <end position="112"/>
    </location>
</feature>
<dbReference type="Proteomes" id="UP000033187">
    <property type="component" value="Chromosome 1"/>
</dbReference>
<evidence type="ECO:0000256" key="1">
    <source>
        <dbReference type="ARBA" id="ARBA00004141"/>
    </source>
</evidence>
<keyword evidence="3 7" id="KW-0812">Transmembrane</keyword>
<dbReference type="GO" id="GO:0017004">
    <property type="term" value="P:cytochrome complex assembly"/>
    <property type="evidence" value="ECO:0007669"/>
    <property type="project" value="UniProtKB-KW"/>
</dbReference>
<protein>
    <submittedName>
        <fullName evidence="9">Cytochrome C biogenesis protein</fullName>
    </submittedName>
</protein>
<feature type="transmembrane region" description="Helical" evidence="7">
    <location>
        <begin position="213"/>
        <end position="233"/>
    </location>
</feature>
<feature type="transmembrane region" description="Helical" evidence="7">
    <location>
        <begin position="133"/>
        <end position="161"/>
    </location>
</feature>
<dbReference type="KEGG" id="fil:BN1229_v1_2943"/>
<keyword evidence="4" id="KW-0201">Cytochrome c-type biogenesis</keyword>